<evidence type="ECO:0000313" key="2">
    <source>
        <dbReference type="EMBL" id="CAA7394095.1"/>
    </source>
</evidence>
<dbReference type="Proteomes" id="UP000663760">
    <property type="component" value="Chromosome 4"/>
</dbReference>
<accession>A0A7I8KAT7</accession>
<evidence type="ECO:0000313" key="1">
    <source>
        <dbReference type="EMBL" id="CAA2618247.1"/>
    </source>
</evidence>
<reference evidence="2" key="1">
    <citation type="submission" date="2020-02" db="EMBL/GenBank/DDBJ databases">
        <authorList>
            <person name="Scholz U."/>
            <person name="Mascher M."/>
            <person name="Fiebig A."/>
        </authorList>
    </citation>
    <scope>NUCLEOTIDE SEQUENCE</scope>
</reference>
<proteinExistence type="predicted"/>
<evidence type="ECO:0000313" key="3">
    <source>
        <dbReference type="Proteomes" id="UP000663760"/>
    </source>
</evidence>
<protein>
    <submittedName>
        <fullName evidence="2">Uncharacterized protein</fullName>
    </submittedName>
</protein>
<name>A0A7I8KAT7_SPIIN</name>
<keyword evidence="3" id="KW-1185">Reference proteome</keyword>
<dbReference type="EMBL" id="LR743591">
    <property type="protein sequence ID" value="CAA2618247.1"/>
    <property type="molecule type" value="Genomic_DNA"/>
</dbReference>
<gene>
    <name evidence="1" type="ORF">SI7747_04004414</name>
    <name evidence="2" type="ORF">SI8410_04004756</name>
</gene>
<dbReference type="AlphaFoldDB" id="A0A7I8KAT7"/>
<dbReference type="EMBL" id="LR746267">
    <property type="protein sequence ID" value="CAA7394095.1"/>
    <property type="molecule type" value="Genomic_DNA"/>
</dbReference>
<organism evidence="2 3">
    <name type="scientific">Spirodela intermedia</name>
    <name type="common">Intermediate duckweed</name>
    <dbReference type="NCBI Taxonomy" id="51605"/>
    <lineage>
        <taxon>Eukaryota</taxon>
        <taxon>Viridiplantae</taxon>
        <taxon>Streptophyta</taxon>
        <taxon>Embryophyta</taxon>
        <taxon>Tracheophyta</taxon>
        <taxon>Spermatophyta</taxon>
        <taxon>Magnoliopsida</taxon>
        <taxon>Liliopsida</taxon>
        <taxon>Araceae</taxon>
        <taxon>Lemnoideae</taxon>
        <taxon>Spirodela</taxon>
    </lineage>
</organism>
<sequence length="21" mass="2396">MQPWTCLAWFILLGSSKILTS</sequence>